<evidence type="ECO:0000256" key="4">
    <source>
        <dbReference type="ARBA" id="ARBA00071098"/>
    </source>
</evidence>
<dbReference type="InterPro" id="IPR036291">
    <property type="entry name" value="NAD(P)-bd_dom_sf"/>
</dbReference>
<evidence type="ECO:0000256" key="2">
    <source>
        <dbReference type="ARBA" id="ARBA00023002"/>
    </source>
</evidence>
<dbReference type="EMBL" id="KC551922">
    <property type="protein sequence ID" value="AHB18702.1"/>
    <property type="molecule type" value="mRNA"/>
</dbReference>
<dbReference type="PRINTS" id="PR00080">
    <property type="entry name" value="SDRFAMILY"/>
</dbReference>
<dbReference type="SMR" id="A0A0B4KYE1"/>
<dbReference type="NCBIfam" id="NF005559">
    <property type="entry name" value="PRK07231.1"/>
    <property type="match status" value="1"/>
</dbReference>
<dbReference type="InterPro" id="IPR002347">
    <property type="entry name" value="SDR_fam"/>
</dbReference>
<organism evidence="5">
    <name type="scientific">Dysosma pleiantha</name>
    <dbReference type="NCBI Taxonomy" id="63349"/>
    <lineage>
        <taxon>Eukaryota</taxon>
        <taxon>Viridiplantae</taxon>
        <taxon>Streptophyta</taxon>
        <taxon>Embryophyta</taxon>
        <taxon>Tracheophyta</taxon>
        <taxon>Spermatophyta</taxon>
        <taxon>Magnoliopsida</taxon>
        <taxon>Ranunculales</taxon>
        <taxon>Berberidaceae</taxon>
        <taxon>Podophylloideae</taxon>
        <taxon>Podophylleae</taxon>
        <taxon>Dysosma</taxon>
    </lineage>
</organism>
<dbReference type="PROSITE" id="PS00061">
    <property type="entry name" value="ADH_SHORT"/>
    <property type="match status" value="1"/>
</dbReference>
<name>A0A0B4KYE1_9MAGN</name>
<dbReference type="CDD" id="cd05326">
    <property type="entry name" value="secoisolariciresinol-DH_like_SDR_c"/>
    <property type="match status" value="1"/>
</dbReference>
<gene>
    <name evidence="5" type="primary">SSDH</name>
</gene>
<evidence type="ECO:0000313" key="5">
    <source>
        <dbReference type="EMBL" id="AHB18702.1"/>
    </source>
</evidence>
<dbReference type="InterPro" id="IPR020904">
    <property type="entry name" value="Sc_DH/Rdtase_CS"/>
</dbReference>
<dbReference type="PRINTS" id="PR00081">
    <property type="entry name" value="GDHRDH"/>
</dbReference>
<dbReference type="PANTHER" id="PTHR43180:SF45">
    <property type="entry name" value="SECOISOLARICIRESINOL DEHYDROGENASE-LIKE ISOFORM X1"/>
    <property type="match status" value="1"/>
</dbReference>
<dbReference type="AlphaFoldDB" id="A0A0B4KYE1"/>
<dbReference type="InterPro" id="IPR045309">
    <property type="entry name" value="ABA2-like"/>
</dbReference>
<protein>
    <recommendedName>
        <fullName evidence="4">Secoisolariciresinol dehydrogenase</fullName>
        <ecNumber evidence="3">1.1.1.331</ecNumber>
    </recommendedName>
</protein>
<dbReference type="SUPFAM" id="SSF51735">
    <property type="entry name" value="NAD(P)-binding Rossmann-fold domains"/>
    <property type="match status" value="1"/>
</dbReference>
<comment type="similarity">
    <text evidence="1">Belongs to the short-chain dehydrogenases/reductases (SDR) family.</text>
</comment>
<dbReference type="Gene3D" id="3.40.50.720">
    <property type="entry name" value="NAD(P)-binding Rossmann-like Domain"/>
    <property type="match status" value="1"/>
</dbReference>
<accession>A0A0B4KYE1</accession>
<proteinExistence type="evidence at transcript level"/>
<dbReference type="PANTHER" id="PTHR43180">
    <property type="entry name" value="3-OXOACYL-(ACYL-CARRIER-PROTEIN) REDUCTASE (AFU_ORTHOLOGUE AFUA_6G11210)"/>
    <property type="match status" value="1"/>
</dbReference>
<reference evidence="5" key="1">
    <citation type="submission" date="2013-01" db="EMBL/GenBank/DDBJ databases">
        <title>Cloning and characterization of secoisolariciresinol dehydrogenase gene from Dysosma pleiantha.</title>
        <authorList>
            <person name="Karuppaiya P."/>
            <person name="Gupta S.K."/>
            <person name="Vishwakarma R.K."/>
            <person name="Tsay H.S."/>
        </authorList>
    </citation>
    <scope>NUCLEOTIDE SEQUENCE</scope>
</reference>
<keyword evidence="2" id="KW-0560">Oxidoreductase</keyword>
<evidence type="ECO:0000256" key="1">
    <source>
        <dbReference type="ARBA" id="ARBA00006484"/>
    </source>
</evidence>
<dbReference type="Pfam" id="PF13561">
    <property type="entry name" value="adh_short_C2"/>
    <property type="match status" value="1"/>
</dbReference>
<sequence>MGSTSTPASSTNRLQDKVAIITGGAGGIGETTAKLFVRYGAKVVIADISDDHGQKVCKNIGSPDVISFVHCDVTKDEDVRNLVDTTIAKHGKLDIMFGNVGVLSTTPYSILEAGNEDFKRVMDINVYGAFLVAKHATRVMIPAKKGSIVFTASISSFTAGEGVSHVYTATKHAVLGLTTSLCTELGQYGVRVNCVSPYIVASPLLTDVFGVDSSRVEELAHQAANLKGTLLRAEDVADAVAYLAGDESKYVSGLNLVIDGGYTRTNPAFPTALKHGLA</sequence>
<evidence type="ECO:0000256" key="3">
    <source>
        <dbReference type="ARBA" id="ARBA00066949"/>
    </source>
</evidence>
<dbReference type="FunFam" id="3.40.50.720:FF:000084">
    <property type="entry name" value="Short-chain dehydrogenase reductase"/>
    <property type="match status" value="1"/>
</dbReference>
<dbReference type="GO" id="GO:0120529">
    <property type="term" value="F:secoisolariciresinol dehydrogenase activity"/>
    <property type="evidence" value="ECO:0007669"/>
    <property type="project" value="UniProtKB-EC"/>
</dbReference>
<dbReference type="EC" id="1.1.1.331" evidence="3"/>
<dbReference type="GO" id="GO:0009807">
    <property type="term" value="P:lignan biosynthetic process"/>
    <property type="evidence" value="ECO:0007669"/>
    <property type="project" value="UniProtKB-ARBA"/>
</dbReference>